<evidence type="ECO:0000256" key="1">
    <source>
        <dbReference type="ARBA" id="ARBA00004123"/>
    </source>
</evidence>
<dbReference type="GO" id="GO:0003677">
    <property type="term" value="F:DNA binding"/>
    <property type="evidence" value="ECO:0007669"/>
    <property type="project" value="UniProtKB-KW"/>
</dbReference>
<dbReference type="InterPro" id="IPR001471">
    <property type="entry name" value="AP2/ERF_dom"/>
</dbReference>
<gene>
    <name evidence="7" type="ORF">Vretimale_7661</name>
</gene>
<reference evidence="7" key="1">
    <citation type="journal article" date="2021" name="Proc. Natl. Acad. Sci. U.S.A.">
        <title>Three genomes in the algal genus Volvox reveal the fate of a haploid sex-determining region after a transition to homothallism.</title>
        <authorList>
            <person name="Yamamoto K."/>
            <person name="Hamaji T."/>
            <person name="Kawai-Toyooka H."/>
            <person name="Matsuzaki R."/>
            <person name="Takahashi F."/>
            <person name="Nishimura Y."/>
            <person name="Kawachi M."/>
            <person name="Noguchi H."/>
            <person name="Minakuchi Y."/>
            <person name="Umen J.G."/>
            <person name="Toyoda A."/>
            <person name="Nozaki H."/>
        </authorList>
    </citation>
    <scope>NUCLEOTIDE SEQUENCE</scope>
    <source>
        <strain evidence="7">NIES-3785</strain>
    </source>
</reference>
<comment type="caution">
    <text evidence="7">The sequence shown here is derived from an EMBL/GenBank/DDBJ whole genome shotgun (WGS) entry which is preliminary data.</text>
</comment>
<comment type="subcellular location">
    <subcellularLocation>
        <location evidence="1">Nucleus</location>
    </subcellularLocation>
</comment>
<dbReference type="SMART" id="SM00380">
    <property type="entry name" value="AP2"/>
    <property type="match status" value="1"/>
</dbReference>
<evidence type="ECO:0000256" key="2">
    <source>
        <dbReference type="ARBA" id="ARBA00023015"/>
    </source>
</evidence>
<feature type="compositionally biased region" description="Polar residues" evidence="6">
    <location>
        <begin position="28"/>
        <end position="41"/>
    </location>
</feature>
<dbReference type="PANTHER" id="PTHR32467:SF90">
    <property type="entry name" value="AP2-LIKE ETHYLENE-RESPONSIVE TRANSCRIPTION FACTOR AIL1"/>
    <property type="match status" value="1"/>
</dbReference>
<organism evidence="7 8">
    <name type="scientific">Volvox reticuliferus</name>
    <dbReference type="NCBI Taxonomy" id="1737510"/>
    <lineage>
        <taxon>Eukaryota</taxon>
        <taxon>Viridiplantae</taxon>
        <taxon>Chlorophyta</taxon>
        <taxon>core chlorophytes</taxon>
        <taxon>Chlorophyceae</taxon>
        <taxon>CS clade</taxon>
        <taxon>Chlamydomonadales</taxon>
        <taxon>Volvocaceae</taxon>
        <taxon>Volvox</taxon>
    </lineage>
</organism>
<evidence type="ECO:0000313" key="8">
    <source>
        <dbReference type="Proteomes" id="UP000722791"/>
    </source>
</evidence>
<dbReference type="SUPFAM" id="SSF54171">
    <property type="entry name" value="DNA-binding domain"/>
    <property type="match status" value="1"/>
</dbReference>
<sequence length="407" mass="44018">MSSREGSILEQQARTFTVERSPEIGLSTEASSSGQANQQSKFLGNLPGLSRRYTWTDLIQLGGGTAVKEQLDLLQARLRQGGVLFQPTICRPRSITIRELEYLQEVGLCVPDWGSHRPAKNRPSHVSSNAALRVQQRIRVASQHQLPIGKVGTAMKLLRAVKSKANGSGRTYTSKYRGVHQTFPTKRWEAQFRRNGKPTSLGCFDNEEEAARAYDKMMLWCELHNAAGVKSGITNFDPTEYEKEFSWLQAISQDELIETLRSEGRRQAAHRAMRQKREGFTEPPTEEAEDPAQSQPLQQQEQAQLQRNTSQGGLEVDSTAATAAVVPPFAPAADDVSAAGEIQQQPPGIAAADMAAPDGLAMGVFAEGDTSAVLAPVGGVSNSPGGGDDAGADAAAMLTSDEFLLDA</sequence>
<feature type="region of interest" description="Disordered" evidence="6">
    <location>
        <begin position="20"/>
        <end position="41"/>
    </location>
</feature>
<dbReference type="Proteomes" id="UP000722791">
    <property type="component" value="Unassembled WGS sequence"/>
</dbReference>
<dbReference type="PANTHER" id="PTHR32467">
    <property type="entry name" value="AP2-LIKE ETHYLENE-RESPONSIVE TRANSCRIPTION FACTOR"/>
    <property type="match status" value="1"/>
</dbReference>
<evidence type="ECO:0000256" key="3">
    <source>
        <dbReference type="ARBA" id="ARBA00023125"/>
    </source>
</evidence>
<feature type="region of interest" description="Disordered" evidence="6">
    <location>
        <begin position="263"/>
        <end position="316"/>
    </location>
</feature>
<feature type="compositionally biased region" description="Low complexity" evidence="6">
    <location>
        <begin position="291"/>
        <end position="306"/>
    </location>
</feature>
<dbReference type="Gene3D" id="3.30.730.10">
    <property type="entry name" value="AP2/ERF domain"/>
    <property type="match status" value="1"/>
</dbReference>
<dbReference type="GO" id="GO:0003700">
    <property type="term" value="F:DNA-binding transcription factor activity"/>
    <property type="evidence" value="ECO:0007669"/>
    <property type="project" value="InterPro"/>
</dbReference>
<keyword evidence="2" id="KW-0805">Transcription regulation</keyword>
<dbReference type="OrthoDB" id="242866at2759"/>
<evidence type="ECO:0000256" key="4">
    <source>
        <dbReference type="ARBA" id="ARBA00023163"/>
    </source>
</evidence>
<protein>
    <submittedName>
        <fullName evidence="7">Uncharacterized protein</fullName>
    </submittedName>
</protein>
<dbReference type="EMBL" id="BNCQ01000012">
    <property type="protein sequence ID" value="GIM02817.1"/>
    <property type="molecule type" value="Genomic_DNA"/>
</dbReference>
<dbReference type="GO" id="GO:0005634">
    <property type="term" value="C:nucleus"/>
    <property type="evidence" value="ECO:0007669"/>
    <property type="project" value="UniProtKB-SubCell"/>
</dbReference>
<proteinExistence type="predicted"/>
<dbReference type="InterPro" id="IPR016177">
    <property type="entry name" value="DNA-bd_dom_sf"/>
</dbReference>
<keyword evidence="3" id="KW-0238">DNA-binding</keyword>
<evidence type="ECO:0000313" key="7">
    <source>
        <dbReference type="EMBL" id="GIM02817.1"/>
    </source>
</evidence>
<evidence type="ECO:0000256" key="6">
    <source>
        <dbReference type="SAM" id="MobiDB-lite"/>
    </source>
</evidence>
<keyword evidence="4" id="KW-0804">Transcription</keyword>
<dbReference type="AlphaFoldDB" id="A0A8J4G9C1"/>
<feature type="region of interest" description="Disordered" evidence="6">
    <location>
        <begin position="374"/>
        <end position="393"/>
    </location>
</feature>
<keyword evidence="5" id="KW-0539">Nucleus</keyword>
<accession>A0A8J4G9C1</accession>
<dbReference type="InterPro" id="IPR036955">
    <property type="entry name" value="AP2/ERF_dom_sf"/>
</dbReference>
<name>A0A8J4G9C1_9CHLO</name>
<evidence type="ECO:0000256" key="5">
    <source>
        <dbReference type="ARBA" id="ARBA00023242"/>
    </source>
</evidence>
<dbReference type="PROSITE" id="PS51032">
    <property type="entry name" value="AP2_ERF"/>
    <property type="match status" value="1"/>
</dbReference>